<comment type="subunit">
    <text evidence="9">Monomer.</text>
</comment>
<feature type="site" description="Interaction with DNA" evidence="9">
    <location>
        <position position="521"/>
    </location>
</feature>
<dbReference type="Gene3D" id="2.70.20.10">
    <property type="entry name" value="Topoisomerase I, domain 3"/>
    <property type="match status" value="1"/>
</dbReference>
<dbReference type="eggNOG" id="arCOG01527">
    <property type="taxonomic scope" value="Archaea"/>
</dbReference>
<dbReference type="KEGG" id="acj:ACAM_1124"/>
<dbReference type="HAMAP" id="MF_00952">
    <property type="entry name" value="Topoisom_1_prok"/>
    <property type="match status" value="1"/>
</dbReference>
<dbReference type="PATRIC" id="fig|1198449.6.peg.1135"/>
<dbReference type="InterPro" id="IPR013826">
    <property type="entry name" value="Topo_IA_cen_sub3"/>
</dbReference>
<dbReference type="InterPro" id="IPR005739">
    <property type="entry name" value="TopoI_arch"/>
</dbReference>
<keyword evidence="7 9" id="KW-0238">DNA-binding</keyword>
<dbReference type="NCBIfam" id="TIGR01057">
    <property type="entry name" value="topA_arch"/>
    <property type="match status" value="1"/>
</dbReference>
<dbReference type="CDD" id="cd00186">
    <property type="entry name" value="TOP1Ac"/>
    <property type="match status" value="1"/>
</dbReference>
<feature type="site" description="Interaction with DNA" evidence="9">
    <location>
        <position position="70"/>
    </location>
</feature>
<dbReference type="Proteomes" id="UP000016887">
    <property type="component" value="Chromosome"/>
</dbReference>
<comment type="function">
    <text evidence="9">Releases the supercoiling and torsional tension of DNA, which is introduced during the DNA replication and transcription, by transiently cleaving and rejoining one strand of the DNA duplex. Introduces a single-strand break via transesterification at a target site in duplex DNA. The scissile phosphodiester is attacked by the catalytic tyrosine of the enzyme, resulting in the formation of a DNA-(5'-phosphotyrosyl)-enzyme intermediate and the expulsion of a 3'-OH DNA strand. The free DNA strand then undergoes passage around the unbroken strand, thus removing DNA supercoils. Finally, in the religation step, the DNA 3'-OH attacks the covalent intermediate to expel the active-site tyrosine and restore the DNA phosphodiester backbone.</text>
</comment>
<evidence type="ECO:0000256" key="1">
    <source>
        <dbReference type="ARBA" id="ARBA00000213"/>
    </source>
</evidence>
<dbReference type="RefSeq" id="WP_022541864.1">
    <property type="nucleotide sequence ID" value="NC_022521.1"/>
</dbReference>
<dbReference type="EC" id="5.6.2.1" evidence="9"/>
<evidence type="ECO:0000256" key="8">
    <source>
        <dbReference type="ARBA" id="ARBA00023235"/>
    </source>
</evidence>
<dbReference type="Gene3D" id="1.10.290.10">
    <property type="entry name" value="Topoisomerase I, domain 4"/>
    <property type="match status" value="1"/>
</dbReference>
<dbReference type="STRING" id="1198449.ACAM_1124"/>
<evidence type="ECO:0000313" key="14">
    <source>
        <dbReference type="Proteomes" id="UP000016887"/>
    </source>
</evidence>
<dbReference type="InterPro" id="IPR028612">
    <property type="entry name" value="Topoisom_1_IA"/>
</dbReference>
<comment type="catalytic activity">
    <reaction evidence="1 9">
        <text>ATP-independent breakage of single-stranded DNA, followed by passage and rejoining.</text>
        <dbReference type="EC" id="5.6.2.1"/>
    </reaction>
</comment>
<dbReference type="GeneID" id="17111017"/>
<dbReference type="Gene3D" id="1.10.460.10">
    <property type="entry name" value="Topoisomerase I, domain 2"/>
    <property type="match status" value="1"/>
</dbReference>
<dbReference type="InterPro" id="IPR013497">
    <property type="entry name" value="Topo_IA_cen"/>
</dbReference>
<dbReference type="NCBIfam" id="NF004438">
    <property type="entry name" value="PRK05776.1"/>
    <property type="match status" value="1"/>
</dbReference>
<evidence type="ECO:0000259" key="11">
    <source>
        <dbReference type="PROSITE" id="PS50880"/>
    </source>
</evidence>
<feature type="domain" description="Topo IA-type catalytic" evidence="12">
    <location>
        <begin position="169"/>
        <end position="588"/>
    </location>
</feature>
<dbReference type="PANTHER" id="PTHR11390">
    <property type="entry name" value="PROKARYOTIC DNA TOPOISOMERASE"/>
    <property type="match status" value="1"/>
</dbReference>
<feature type="active site" description="O-(5'-phospho-DNA)-tyrosine intermediate" evidence="9">
    <location>
        <position position="331"/>
    </location>
</feature>
<dbReference type="GO" id="GO:0046872">
    <property type="term" value="F:metal ion binding"/>
    <property type="evidence" value="ECO:0007669"/>
    <property type="project" value="UniProtKB-KW"/>
</dbReference>
<reference evidence="13 14" key="1">
    <citation type="journal article" date="2013" name="Appl. Environ. Microbiol.">
        <title>Variation of the Virus-Related Elements within Syntenic Genomes of the Hyperthermophilic Archaeon Aeropyrum.</title>
        <authorList>
            <person name="Daifuku T."/>
            <person name="Yoshida T."/>
            <person name="Kitamura T."/>
            <person name="Kawaichi S."/>
            <person name="Inoue T."/>
            <person name="Nomura K."/>
            <person name="Yoshida Y."/>
            <person name="Kuno S."/>
            <person name="Sako Y."/>
        </authorList>
    </citation>
    <scope>NUCLEOTIDE SEQUENCE [LARGE SCALE GENOMIC DNA]</scope>
    <source>
        <strain evidence="13 14">SY1</strain>
    </source>
</reference>
<dbReference type="PROSITE" id="PS00396">
    <property type="entry name" value="TOPO_IA_1"/>
    <property type="match status" value="1"/>
</dbReference>
<feature type="domain" description="Toprim" evidence="11">
    <location>
        <begin position="18"/>
        <end position="154"/>
    </location>
</feature>
<comment type="caution">
    <text evidence="9">Lacks conserved residue(s) required for the propagation of feature annotation.</text>
</comment>
<dbReference type="PANTHER" id="PTHR11390:SF26">
    <property type="entry name" value="DNA TOPOISOMERASE 1"/>
    <property type="match status" value="1"/>
</dbReference>
<name>U3TF47_9CREN</name>
<evidence type="ECO:0000256" key="7">
    <source>
        <dbReference type="ARBA" id="ARBA00023125"/>
    </source>
</evidence>
<dbReference type="InterPro" id="IPR003602">
    <property type="entry name" value="Topo_IA_DNA-bd_dom"/>
</dbReference>
<proteinExistence type="inferred from homology"/>
<dbReference type="GO" id="GO:0006265">
    <property type="term" value="P:DNA topological change"/>
    <property type="evidence" value="ECO:0007669"/>
    <property type="project" value="UniProtKB-UniRule"/>
</dbReference>
<dbReference type="PROSITE" id="PS50880">
    <property type="entry name" value="TOPRIM"/>
    <property type="match status" value="1"/>
</dbReference>
<dbReference type="InterPro" id="IPR013825">
    <property type="entry name" value="Topo_IA_cen_sub2"/>
</dbReference>
<dbReference type="GO" id="GO:0003677">
    <property type="term" value="F:DNA binding"/>
    <property type="evidence" value="ECO:0007669"/>
    <property type="project" value="UniProtKB-KW"/>
</dbReference>
<dbReference type="Pfam" id="PF01131">
    <property type="entry name" value="Topoisom_bac"/>
    <property type="match status" value="1"/>
</dbReference>
<protein>
    <recommendedName>
        <fullName evidence="9">DNA topoisomerase 1</fullName>
        <ecNumber evidence="9">5.6.2.1</ecNumber>
    </recommendedName>
    <alternativeName>
        <fullName evidence="9">DNA topoisomerase I</fullName>
    </alternativeName>
</protein>
<keyword evidence="4" id="KW-0862">Zinc</keyword>
<feature type="region of interest" description="Interaction with DNA" evidence="9">
    <location>
        <begin position="209"/>
        <end position="214"/>
    </location>
</feature>
<keyword evidence="3" id="KW-0479">Metal-binding</keyword>
<evidence type="ECO:0000256" key="5">
    <source>
        <dbReference type="ARBA" id="ARBA00022842"/>
    </source>
</evidence>
<dbReference type="PROSITE" id="PS52039">
    <property type="entry name" value="TOPO_IA_2"/>
    <property type="match status" value="1"/>
</dbReference>
<organism evidence="13 14">
    <name type="scientific">Aeropyrum camini SY1 = JCM 12091</name>
    <dbReference type="NCBI Taxonomy" id="1198449"/>
    <lineage>
        <taxon>Archaea</taxon>
        <taxon>Thermoproteota</taxon>
        <taxon>Thermoprotei</taxon>
        <taxon>Desulfurococcales</taxon>
        <taxon>Desulfurococcaceae</taxon>
        <taxon>Aeropyrum</taxon>
    </lineage>
</organism>
<gene>
    <name evidence="9 13" type="primary">topA</name>
    <name evidence="13" type="ORF">ACAM_1124</name>
</gene>
<dbReference type="InterPro" id="IPR000380">
    <property type="entry name" value="Topo_IA"/>
</dbReference>
<dbReference type="GO" id="GO:0006310">
    <property type="term" value="P:DNA recombination"/>
    <property type="evidence" value="ECO:0007669"/>
    <property type="project" value="TreeGrafter"/>
</dbReference>
<dbReference type="GO" id="GO:0003917">
    <property type="term" value="F:DNA topoisomerase type I (single strand cut, ATP-independent) activity"/>
    <property type="evidence" value="ECO:0007669"/>
    <property type="project" value="UniProtKB-UniRule"/>
</dbReference>
<dbReference type="AlphaFoldDB" id="U3TF47"/>
<dbReference type="InterPro" id="IPR023406">
    <property type="entry name" value="Topo_IA_AS"/>
</dbReference>
<evidence type="ECO:0000256" key="10">
    <source>
        <dbReference type="SAM" id="MobiDB-lite"/>
    </source>
</evidence>
<evidence type="ECO:0000256" key="9">
    <source>
        <dbReference type="HAMAP-Rule" id="MF_00952"/>
    </source>
</evidence>
<dbReference type="SUPFAM" id="SSF56712">
    <property type="entry name" value="Prokaryotic type I DNA topoisomerase"/>
    <property type="match status" value="1"/>
</dbReference>
<dbReference type="PRINTS" id="PR00417">
    <property type="entry name" value="PRTPISMRASEI"/>
</dbReference>
<dbReference type="Gene3D" id="3.40.50.140">
    <property type="match status" value="1"/>
</dbReference>
<evidence type="ECO:0000256" key="4">
    <source>
        <dbReference type="ARBA" id="ARBA00022833"/>
    </source>
</evidence>
<keyword evidence="5" id="KW-0460">Magnesium</keyword>
<feature type="region of interest" description="Disordered" evidence="10">
    <location>
        <begin position="373"/>
        <end position="396"/>
    </location>
</feature>
<evidence type="ECO:0000256" key="6">
    <source>
        <dbReference type="ARBA" id="ARBA00023029"/>
    </source>
</evidence>
<accession>U3TF47</accession>
<keyword evidence="8 9" id="KW-0413">Isomerase</keyword>
<feature type="site" description="Interaction with DNA" evidence="9">
    <location>
        <position position="183"/>
    </location>
</feature>
<evidence type="ECO:0000256" key="2">
    <source>
        <dbReference type="ARBA" id="ARBA00009446"/>
    </source>
</evidence>
<dbReference type="InterPro" id="IPR013824">
    <property type="entry name" value="Topo_IA_cen_sub1"/>
</dbReference>
<evidence type="ECO:0000313" key="13">
    <source>
        <dbReference type="EMBL" id="BAN90593.1"/>
    </source>
</evidence>
<evidence type="ECO:0000256" key="3">
    <source>
        <dbReference type="ARBA" id="ARBA00022723"/>
    </source>
</evidence>
<dbReference type="SMART" id="SM00436">
    <property type="entry name" value="TOP1Bc"/>
    <property type="match status" value="1"/>
</dbReference>
<dbReference type="InterPro" id="IPR006171">
    <property type="entry name" value="TOPRIM_dom"/>
</dbReference>
<keyword evidence="6 9" id="KW-0799">Topoisomerase</keyword>
<dbReference type="SMART" id="SM00437">
    <property type="entry name" value="TOP1Ac"/>
    <property type="match status" value="1"/>
</dbReference>
<feature type="site" description="Interaction with DNA" evidence="9">
    <location>
        <position position="333"/>
    </location>
</feature>
<evidence type="ECO:0000259" key="12">
    <source>
        <dbReference type="PROSITE" id="PS52039"/>
    </source>
</evidence>
<feature type="site" description="Interaction with DNA" evidence="9">
    <location>
        <position position="179"/>
    </location>
</feature>
<dbReference type="InterPro" id="IPR003601">
    <property type="entry name" value="Topo_IA_2"/>
</dbReference>
<keyword evidence="14" id="KW-1185">Reference proteome</keyword>
<dbReference type="GO" id="GO:0006281">
    <property type="term" value="P:DNA repair"/>
    <property type="evidence" value="ECO:0007669"/>
    <property type="project" value="TreeGrafter"/>
</dbReference>
<sequence length="693" mass="77756">MLRRRSSGRRRCFKPSSFIAVLAEKPKAAAKIAYALSDGRAPLRCSEYGVSYWLVRRDGATIVVAPSAGHLFGPHSEYRGFPVFHFQWRPIFEFDRRAGYLARFYRMLSRILPGAILYVNACDYDIEGSVIGFKIIEAFGDVTRAKRMKFSTLAPQDIRRAYARMDPLDVEMIEAGMARSEMDWLWGINVSRALMEAARRAAGKRVILSAGRVQSPTLVEAYRRWREINLHVPKASVAVKISVEKSGSVFEARPHGWKPPSLDTARSLKSEFRKDPWLAVDEVKSEKASMKPPPAFNLGDLQKEANRILGLPPLKTQSIAEDLYLEALISYPRTNSQKLPPSINYKSIIDKLARGPFAREAGELLRETGGVLRPVQGPKEDPAHPAIHPTGETPSRSLSREHMAVYELIVRRFLAAFSRSAIVGKSTVLLRDSRGRGWRSEGIRIEDPGWLKYYHYSAPREKLLPPLNTGDQARVVGVDVKVEWSQSPVRLDKASLLRWMESVNIGTEGTRARIIETLYKRGYLEGARKSQVTPLGEAVATIIQTLFPELSKPDLTRRFEAMIEEIRSGRRTRMEVVEESKKAISRLIESFLERLDSAAREIGVSLGSIEVDETCHICGRRAVSTVGGYSLCSNHLEAFERLRKALPRTASTLSSTPREALEAIARSRSRAGSWVREIAALALGDEKVYEALL</sequence>
<dbReference type="InterPro" id="IPR023405">
    <property type="entry name" value="Topo_IA_core_domain"/>
</dbReference>
<dbReference type="EMBL" id="AP012489">
    <property type="protein sequence ID" value="BAN90593.1"/>
    <property type="molecule type" value="Genomic_DNA"/>
</dbReference>
<comment type="similarity">
    <text evidence="2 9">Belongs to the type IA topoisomerase family.</text>
</comment>